<gene>
    <name evidence="2" type="ORF">CgunFtcFv8_005835</name>
</gene>
<dbReference type="Proteomes" id="UP001331515">
    <property type="component" value="Unassembled WGS sequence"/>
</dbReference>
<organism evidence="2 3">
    <name type="scientific">Champsocephalus gunnari</name>
    <name type="common">Mackerel icefish</name>
    <dbReference type="NCBI Taxonomy" id="52237"/>
    <lineage>
        <taxon>Eukaryota</taxon>
        <taxon>Metazoa</taxon>
        <taxon>Chordata</taxon>
        <taxon>Craniata</taxon>
        <taxon>Vertebrata</taxon>
        <taxon>Euteleostomi</taxon>
        <taxon>Actinopterygii</taxon>
        <taxon>Neopterygii</taxon>
        <taxon>Teleostei</taxon>
        <taxon>Neoteleostei</taxon>
        <taxon>Acanthomorphata</taxon>
        <taxon>Eupercaria</taxon>
        <taxon>Perciformes</taxon>
        <taxon>Notothenioidei</taxon>
        <taxon>Channichthyidae</taxon>
        <taxon>Champsocephalus</taxon>
    </lineage>
</organism>
<sequence>MTERRAREAREQPPARAEAQSAAIEREQEYRTKSATRPNDVRASAPGPQPKSRQRDTRVPAIPQSSPHGTKSASSQPRAIARTLRITPP</sequence>
<feature type="region of interest" description="Disordered" evidence="1">
    <location>
        <begin position="1"/>
        <end position="89"/>
    </location>
</feature>
<name>A0AAN8D296_CHAGU</name>
<reference evidence="2 3" key="1">
    <citation type="journal article" date="2023" name="Mol. Biol. Evol.">
        <title>Genomics of Secondarily Temperate Adaptation in the Only Non-Antarctic Icefish.</title>
        <authorList>
            <person name="Rivera-Colon A.G."/>
            <person name="Rayamajhi N."/>
            <person name="Minhas B.F."/>
            <person name="Madrigal G."/>
            <person name="Bilyk K.T."/>
            <person name="Yoon V."/>
            <person name="Hune M."/>
            <person name="Gregory S."/>
            <person name="Cheng C.H.C."/>
            <person name="Catchen J.M."/>
        </authorList>
    </citation>
    <scope>NUCLEOTIDE SEQUENCE [LARGE SCALE GENOMIC DNA]</scope>
    <source>
        <tissue evidence="2">White muscle</tissue>
    </source>
</reference>
<evidence type="ECO:0000313" key="3">
    <source>
        <dbReference type="Proteomes" id="UP001331515"/>
    </source>
</evidence>
<keyword evidence="3" id="KW-1185">Reference proteome</keyword>
<accession>A0AAN8D296</accession>
<protein>
    <submittedName>
        <fullName evidence="2">Uncharacterized protein</fullName>
    </submittedName>
</protein>
<feature type="compositionally biased region" description="Basic and acidic residues" evidence="1">
    <location>
        <begin position="1"/>
        <end position="13"/>
    </location>
</feature>
<comment type="caution">
    <text evidence="2">The sequence shown here is derived from an EMBL/GenBank/DDBJ whole genome shotgun (WGS) entry which is preliminary data.</text>
</comment>
<dbReference type="AlphaFoldDB" id="A0AAN8D296"/>
<feature type="compositionally biased region" description="Polar residues" evidence="1">
    <location>
        <begin position="63"/>
        <end position="77"/>
    </location>
</feature>
<proteinExistence type="predicted"/>
<dbReference type="EMBL" id="JAURVH010001528">
    <property type="protein sequence ID" value="KAK5911683.1"/>
    <property type="molecule type" value="Genomic_DNA"/>
</dbReference>
<evidence type="ECO:0000256" key="1">
    <source>
        <dbReference type="SAM" id="MobiDB-lite"/>
    </source>
</evidence>
<evidence type="ECO:0000313" key="2">
    <source>
        <dbReference type="EMBL" id="KAK5911683.1"/>
    </source>
</evidence>